<proteinExistence type="predicted"/>
<dbReference type="PROSITE" id="PS00622">
    <property type="entry name" value="HTH_LUXR_1"/>
    <property type="match status" value="1"/>
</dbReference>
<dbReference type="Gene3D" id="3.40.50.2300">
    <property type="match status" value="1"/>
</dbReference>
<dbReference type="PANTHER" id="PTHR45566">
    <property type="entry name" value="HTH-TYPE TRANSCRIPTIONAL REGULATOR YHJB-RELATED"/>
    <property type="match status" value="1"/>
</dbReference>
<dbReference type="PROSITE" id="PS50110">
    <property type="entry name" value="RESPONSE_REGULATORY"/>
    <property type="match status" value="1"/>
</dbReference>
<dbReference type="InterPro" id="IPR036388">
    <property type="entry name" value="WH-like_DNA-bd_sf"/>
</dbReference>
<dbReference type="Pfam" id="PF00196">
    <property type="entry name" value="GerE"/>
    <property type="match status" value="1"/>
</dbReference>
<evidence type="ECO:0000313" key="7">
    <source>
        <dbReference type="Proteomes" id="UP001216253"/>
    </source>
</evidence>
<dbReference type="InterPro" id="IPR011006">
    <property type="entry name" value="CheY-like_superfamily"/>
</dbReference>
<keyword evidence="1 3" id="KW-0597">Phosphoprotein</keyword>
<dbReference type="InterPro" id="IPR058245">
    <property type="entry name" value="NreC/VraR/RcsB-like_REC"/>
</dbReference>
<name>A0ABT5WVS0_9SPHN</name>
<sequence>MQTQRVIVVDDHPLCATAVAAVLSGIGGNITVEMRGSLKELDKVARGEDIALILLDLRLPDVSGMHGIEMVKASFPSVPLCVMSGQIDAGTVRQVLSQGVAGFIPKTLSYSEFSHALERLLAGGMAWPRMAESEDGEAGPLSPAERRIMHALSLGLQNKQIAFDLGLSESTVKSHLAHIFAKLKVTNRSQAILVFDRMIFDAVPCAEDNHGVI</sequence>
<evidence type="ECO:0000259" key="4">
    <source>
        <dbReference type="PROSITE" id="PS50043"/>
    </source>
</evidence>
<comment type="caution">
    <text evidence="6">The sequence shown here is derived from an EMBL/GenBank/DDBJ whole genome shotgun (WGS) entry which is preliminary data.</text>
</comment>
<organism evidence="6 7">
    <name type="scientific">Novosphingobium album</name>
    <name type="common">ex Liu et al. 2023</name>
    <dbReference type="NCBI Taxonomy" id="3031130"/>
    <lineage>
        <taxon>Bacteria</taxon>
        <taxon>Pseudomonadati</taxon>
        <taxon>Pseudomonadota</taxon>
        <taxon>Alphaproteobacteria</taxon>
        <taxon>Sphingomonadales</taxon>
        <taxon>Sphingomonadaceae</taxon>
        <taxon>Novosphingobium</taxon>
    </lineage>
</organism>
<dbReference type="CDD" id="cd17535">
    <property type="entry name" value="REC_NarL-like"/>
    <property type="match status" value="1"/>
</dbReference>
<dbReference type="PROSITE" id="PS50043">
    <property type="entry name" value="HTH_LUXR_2"/>
    <property type="match status" value="1"/>
</dbReference>
<dbReference type="PRINTS" id="PR00038">
    <property type="entry name" value="HTHLUXR"/>
</dbReference>
<keyword evidence="7" id="KW-1185">Reference proteome</keyword>
<evidence type="ECO:0000256" key="3">
    <source>
        <dbReference type="PROSITE-ProRule" id="PRU00169"/>
    </source>
</evidence>
<dbReference type="SUPFAM" id="SSF52172">
    <property type="entry name" value="CheY-like"/>
    <property type="match status" value="1"/>
</dbReference>
<keyword evidence="2" id="KW-0238">DNA-binding</keyword>
<dbReference type="InterPro" id="IPR016032">
    <property type="entry name" value="Sig_transdc_resp-reg_C-effctor"/>
</dbReference>
<dbReference type="RefSeq" id="WP_275230132.1">
    <property type="nucleotide sequence ID" value="NZ_JARESE010000070.1"/>
</dbReference>
<feature type="domain" description="HTH luxR-type" evidence="4">
    <location>
        <begin position="134"/>
        <end position="199"/>
    </location>
</feature>
<evidence type="ECO:0000256" key="1">
    <source>
        <dbReference type="ARBA" id="ARBA00022553"/>
    </source>
</evidence>
<evidence type="ECO:0000256" key="2">
    <source>
        <dbReference type="ARBA" id="ARBA00023125"/>
    </source>
</evidence>
<dbReference type="SMART" id="SM00421">
    <property type="entry name" value="HTH_LUXR"/>
    <property type="match status" value="1"/>
</dbReference>
<evidence type="ECO:0000259" key="5">
    <source>
        <dbReference type="PROSITE" id="PS50110"/>
    </source>
</evidence>
<dbReference type="Proteomes" id="UP001216253">
    <property type="component" value="Unassembled WGS sequence"/>
</dbReference>
<feature type="modified residue" description="4-aspartylphosphate" evidence="3">
    <location>
        <position position="56"/>
    </location>
</feature>
<dbReference type="SMART" id="SM00448">
    <property type="entry name" value="REC"/>
    <property type="match status" value="1"/>
</dbReference>
<dbReference type="CDD" id="cd06170">
    <property type="entry name" value="LuxR_C_like"/>
    <property type="match status" value="1"/>
</dbReference>
<dbReference type="InterPro" id="IPR001789">
    <property type="entry name" value="Sig_transdc_resp-reg_receiver"/>
</dbReference>
<dbReference type="PANTHER" id="PTHR45566:SF1">
    <property type="entry name" value="HTH-TYPE TRANSCRIPTIONAL REGULATOR YHJB-RELATED"/>
    <property type="match status" value="1"/>
</dbReference>
<dbReference type="Gene3D" id="1.10.10.10">
    <property type="entry name" value="Winged helix-like DNA-binding domain superfamily/Winged helix DNA-binding domain"/>
    <property type="match status" value="1"/>
</dbReference>
<dbReference type="InterPro" id="IPR051015">
    <property type="entry name" value="EvgA-like"/>
</dbReference>
<dbReference type="Pfam" id="PF00072">
    <property type="entry name" value="Response_reg"/>
    <property type="match status" value="1"/>
</dbReference>
<gene>
    <name evidence="6" type="ORF">PYV00_20185</name>
</gene>
<accession>A0ABT5WVS0</accession>
<feature type="domain" description="Response regulatory" evidence="5">
    <location>
        <begin position="5"/>
        <end position="121"/>
    </location>
</feature>
<reference evidence="6 7" key="1">
    <citation type="submission" date="2023-03" db="EMBL/GenBank/DDBJ databases">
        <title>NovoSphingobium album sp. nov. isolated from polycyclic aromatic hydrocarbons- and heavy-metal polluted soil.</title>
        <authorList>
            <person name="Liu Z."/>
            <person name="Wang K."/>
        </authorList>
    </citation>
    <scope>NUCLEOTIDE SEQUENCE [LARGE SCALE GENOMIC DNA]</scope>
    <source>
        <strain evidence="6 7">H3SJ31-1</strain>
    </source>
</reference>
<protein>
    <submittedName>
        <fullName evidence="6">Response regulator transcription factor</fullName>
    </submittedName>
</protein>
<dbReference type="EMBL" id="JARESE010000070">
    <property type="protein sequence ID" value="MDE8654016.1"/>
    <property type="molecule type" value="Genomic_DNA"/>
</dbReference>
<dbReference type="InterPro" id="IPR000792">
    <property type="entry name" value="Tscrpt_reg_LuxR_C"/>
</dbReference>
<dbReference type="SUPFAM" id="SSF46894">
    <property type="entry name" value="C-terminal effector domain of the bipartite response regulators"/>
    <property type="match status" value="1"/>
</dbReference>
<evidence type="ECO:0000313" key="6">
    <source>
        <dbReference type="EMBL" id="MDE8654016.1"/>
    </source>
</evidence>